<evidence type="ECO:0000313" key="2">
    <source>
        <dbReference type="Proteomes" id="UP000236745"/>
    </source>
</evidence>
<dbReference type="EMBL" id="FNVQ01000001">
    <property type="protein sequence ID" value="SEG21042.1"/>
    <property type="molecule type" value="Genomic_DNA"/>
</dbReference>
<proteinExistence type="predicted"/>
<dbReference type="RefSeq" id="WP_104002563.1">
    <property type="nucleotide sequence ID" value="NZ_FNVQ01000001.1"/>
</dbReference>
<reference evidence="1 2" key="1">
    <citation type="submission" date="2016-10" db="EMBL/GenBank/DDBJ databases">
        <authorList>
            <person name="de Groot N.N."/>
        </authorList>
    </citation>
    <scope>NUCLEOTIDE SEQUENCE [LARGE SCALE GENOMIC DNA]</scope>
    <source>
        <strain evidence="1 2">DSM 22012</strain>
    </source>
</reference>
<dbReference type="AlphaFoldDB" id="A0A1H5YBA3"/>
<gene>
    <name evidence="1" type="ORF">SAMN05444390_1011682</name>
</gene>
<sequence>MLTIGIDPDQEKCGVGIANGAKLVDMKALHLFELMTLIDQYVEAGAKFVVEDVELAKPTFPKNFGKKPLTPVQKQKIREKISQDVGRVKCLGRLVVAYLKQAGADYVAIKPLGGYAKQTKKDAALFNRITGWTGRSNEDQRDAAMLALFGTRERRLNDVASR</sequence>
<accession>A0A1H5YBA3</accession>
<name>A0A1H5YBA3_9GAMM</name>
<dbReference type="OrthoDB" id="962841at2"/>
<dbReference type="Proteomes" id="UP000236745">
    <property type="component" value="Unassembled WGS sequence"/>
</dbReference>
<keyword evidence="2" id="KW-1185">Reference proteome</keyword>
<organism evidence="1 2">
    <name type="scientific">Marinobacterium lutimaris</name>
    <dbReference type="NCBI Taxonomy" id="568106"/>
    <lineage>
        <taxon>Bacteria</taxon>
        <taxon>Pseudomonadati</taxon>
        <taxon>Pseudomonadota</taxon>
        <taxon>Gammaproteobacteria</taxon>
        <taxon>Oceanospirillales</taxon>
        <taxon>Oceanospirillaceae</taxon>
        <taxon>Marinobacterium</taxon>
    </lineage>
</organism>
<protein>
    <submittedName>
        <fullName evidence="1">Uncharacterized protein</fullName>
    </submittedName>
</protein>
<evidence type="ECO:0000313" key="1">
    <source>
        <dbReference type="EMBL" id="SEG21042.1"/>
    </source>
</evidence>